<feature type="domain" description="DUF6314" evidence="2">
    <location>
        <begin position="36"/>
        <end position="144"/>
    </location>
</feature>
<dbReference type="Proteomes" id="UP000249789">
    <property type="component" value="Unassembled WGS sequence"/>
</dbReference>
<evidence type="ECO:0000313" key="3">
    <source>
        <dbReference type="EMBL" id="RAK74904.1"/>
    </source>
</evidence>
<sequence length="241" mass="26071">MAQPHSTAQHSTAMPTTTISPRLLPTLFASLARTPTWTLRRTLQSDNPLDLHGDLHGEASFQPLPAPPLASTPTEDPQPQTQTQTLYTESGSLPATLGPNLRWTKSYIWRLGPEGRISVWFVKVTKDAATHPEADYLFHEVEFEVAVDGADAAAAGVGGSSSSGTNETYVTPPTPPKPPSEAEATVVVTARGNHLCIKDMYRTAYAFRVRAESGEVVSWASRHVVKGPKKDQDIVNLYSVG</sequence>
<feature type="region of interest" description="Disordered" evidence="1">
    <location>
        <begin position="48"/>
        <end position="94"/>
    </location>
</feature>
<name>A0A8G1RKF9_9EURO</name>
<dbReference type="InterPro" id="IPR045632">
    <property type="entry name" value="DUF6314"/>
</dbReference>
<dbReference type="RefSeq" id="XP_040798914.1">
    <property type="nucleotide sequence ID" value="XM_040947564.1"/>
</dbReference>
<feature type="region of interest" description="Disordered" evidence="1">
    <location>
        <begin position="156"/>
        <end position="181"/>
    </location>
</feature>
<dbReference type="GeneID" id="63864897"/>
<dbReference type="Pfam" id="PF19834">
    <property type="entry name" value="DUF6314"/>
    <property type="match status" value="2"/>
</dbReference>
<dbReference type="VEuPathDB" id="FungiDB:BO72DRAFT_479241"/>
<dbReference type="OrthoDB" id="66881at2759"/>
<gene>
    <name evidence="3" type="ORF">BO72DRAFT_479241</name>
</gene>
<keyword evidence="4" id="KW-1185">Reference proteome</keyword>
<reference evidence="3 4" key="1">
    <citation type="submission" date="2018-02" db="EMBL/GenBank/DDBJ databases">
        <title>The genomes of Aspergillus section Nigri reveals drivers in fungal speciation.</title>
        <authorList>
            <consortium name="DOE Joint Genome Institute"/>
            <person name="Vesth T.C."/>
            <person name="Nybo J."/>
            <person name="Theobald S."/>
            <person name="Brandl J."/>
            <person name="Frisvad J.C."/>
            <person name="Nielsen K.F."/>
            <person name="Lyhne E.K."/>
            <person name="Kogle M.E."/>
            <person name="Kuo A."/>
            <person name="Riley R."/>
            <person name="Clum A."/>
            <person name="Nolan M."/>
            <person name="Lipzen A."/>
            <person name="Salamov A."/>
            <person name="Henrissat B."/>
            <person name="Wiebenga A."/>
            <person name="De vries R.P."/>
            <person name="Grigoriev I.V."/>
            <person name="Mortensen U.H."/>
            <person name="Andersen M.R."/>
            <person name="Baker S.E."/>
        </authorList>
    </citation>
    <scope>NUCLEOTIDE SEQUENCE [LARGE SCALE GENOMIC DNA]</scope>
    <source>
        <strain evidence="3 4">CBS 313.89</strain>
    </source>
</reference>
<dbReference type="AlphaFoldDB" id="A0A8G1RKF9"/>
<feature type="compositionally biased region" description="Low complexity" evidence="1">
    <location>
        <begin position="71"/>
        <end position="85"/>
    </location>
</feature>
<evidence type="ECO:0000259" key="2">
    <source>
        <dbReference type="Pfam" id="PF19834"/>
    </source>
</evidence>
<accession>A0A8G1RKF9</accession>
<protein>
    <recommendedName>
        <fullName evidence="2">DUF6314 domain-containing protein</fullName>
    </recommendedName>
</protein>
<organism evidence="3 4">
    <name type="scientific">Aspergillus fijiensis CBS 313.89</name>
    <dbReference type="NCBI Taxonomy" id="1448319"/>
    <lineage>
        <taxon>Eukaryota</taxon>
        <taxon>Fungi</taxon>
        <taxon>Dikarya</taxon>
        <taxon>Ascomycota</taxon>
        <taxon>Pezizomycotina</taxon>
        <taxon>Eurotiomycetes</taxon>
        <taxon>Eurotiomycetidae</taxon>
        <taxon>Eurotiales</taxon>
        <taxon>Aspergillaceae</taxon>
        <taxon>Aspergillus</taxon>
    </lineage>
</organism>
<feature type="domain" description="DUF6314" evidence="2">
    <location>
        <begin position="188"/>
        <end position="239"/>
    </location>
</feature>
<dbReference type="EMBL" id="KZ824664">
    <property type="protein sequence ID" value="RAK74904.1"/>
    <property type="molecule type" value="Genomic_DNA"/>
</dbReference>
<evidence type="ECO:0000313" key="4">
    <source>
        <dbReference type="Proteomes" id="UP000249789"/>
    </source>
</evidence>
<proteinExistence type="predicted"/>
<evidence type="ECO:0000256" key="1">
    <source>
        <dbReference type="SAM" id="MobiDB-lite"/>
    </source>
</evidence>